<dbReference type="EMBL" id="JH795868">
    <property type="protein sequence ID" value="EJU00041.1"/>
    <property type="molecule type" value="Genomic_DNA"/>
</dbReference>
<accession>M5FRZ3</accession>
<dbReference type="Pfam" id="PF00035">
    <property type="entry name" value="dsrm"/>
    <property type="match status" value="1"/>
</dbReference>
<dbReference type="GeneID" id="63683945"/>
<sequence>MSTGNGPGTRSDYSMQLHNFFQKEENRGDGSRLAFSEAGMGPAHKPSWTIKVHIDGQVLGCASDVRKQVAKNWAAREAMAKAGIPFLDE</sequence>
<keyword evidence="4" id="KW-1185">Reference proteome</keyword>
<dbReference type="PROSITE" id="PS50137">
    <property type="entry name" value="DS_RBD"/>
    <property type="match status" value="1"/>
</dbReference>
<organism evidence="3 4">
    <name type="scientific">Dacryopinax primogenitus (strain DJM 731)</name>
    <name type="common">Brown rot fungus</name>
    <dbReference type="NCBI Taxonomy" id="1858805"/>
    <lineage>
        <taxon>Eukaryota</taxon>
        <taxon>Fungi</taxon>
        <taxon>Dikarya</taxon>
        <taxon>Basidiomycota</taxon>
        <taxon>Agaricomycotina</taxon>
        <taxon>Dacrymycetes</taxon>
        <taxon>Dacrymycetales</taxon>
        <taxon>Dacrymycetaceae</taxon>
        <taxon>Dacryopinax</taxon>
    </lineage>
</organism>
<dbReference type="OrthoDB" id="3246846at2759"/>
<dbReference type="RefSeq" id="XP_040626938.1">
    <property type="nucleotide sequence ID" value="XM_040768883.1"/>
</dbReference>
<dbReference type="InterPro" id="IPR014720">
    <property type="entry name" value="dsRBD_dom"/>
</dbReference>
<gene>
    <name evidence="3" type="ORF">DACRYDRAFT_109464</name>
</gene>
<dbReference type="Proteomes" id="UP000030653">
    <property type="component" value="Unassembled WGS sequence"/>
</dbReference>
<keyword evidence="1" id="KW-0694">RNA-binding</keyword>
<protein>
    <recommendedName>
        <fullName evidence="2">DRBM domain-containing protein</fullName>
    </recommendedName>
</protein>
<dbReference type="AlphaFoldDB" id="M5FRZ3"/>
<evidence type="ECO:0000259" key="2">
    <source>
        <dbReference type="PROSITE" id="PS50137"/>
    </source>
</evidence>
<reference evidence="3 4" key="1">
    <citation type="journal article" date="2012" name="Science">
        <title>The Paleozoic origin of enzymatic lignin decomposition reconstructed from 31 fungal genomes.</title>
        <authorList>
            <person name="Floudas D."/>
            <person name="Binder M."/>
            <person name="Riley R."/>
            <person name="Barry K."/>
            <person name="Blanchette R.A."/>
            <person name="Henrissat B."/>
            <person name="Martinez A.T."/>
            <person name="Otillar R."/>
            <person name="Spatafora J.W."/>
            <person name="Yadav J.S."/>
            <person name="Aerts A."/>
            <person name="Benoit I."/>
            <person name="Boyd A."/>
            <person name="Carlson A."/>
            <person name="Copeland A."/>
            <person name="Coutinho P.M."/>
            <person name="de Vries R.P."/>
            <person name="Ferreira P."/>
            <person name="Findley K."/>
            <person name="Foster B."/>
            <person name="Gaskell J."/>
            <person name="Glotzer D."/>
            <person name="Gorecki P."/>
            <person name="Heitman J."/>
            <person name="Hesse C."/>
            <person name="Hori C."/>
            <person name="Igarashi K."/>
            <person name="Jurgens J.A."/>
            <person name="Kallen N."/>
            <person name="Kersten P."/>
            <person name="Kohler A."/>
            <person name="Kuees U."/>
            <person name="Kumar T.K.A."/>
            <person name="Kuo A."/>
            <person name="LaButti K."/>
            <person name="Larrondo L.F."/>
            <person name="Lindquist E."/>
            <person name="Ling A."/>
            <person name="Lombard V."/>
            <person name="Lucas S."/>
            <person name="Lundell T."/>
            <person name="Martin R."/>
            <person name="McLaughlin D.J."/>
            <person name="Morgenstern I."/>
            <person name="Morin E."/>
            <person name="Murat C."/>
            <person name="Nagy L.G."/>
            <person name="Nolan M."/>
            <person name="Ohm R.A."/>
            <person name="Patyshakuliyeva A."/>
            <person name="Rokas A."/>
            <person name="Ruiz-Duenas F.J."/>
            <person name="Sabat G."/>
            <person name="Salamov A."/>
            <person name="Samejima M."/>
            <person name="Schmutz J."/>
            <person name="Slot J.C."/>
            <person name="St John F."/>
            <person name="Stenlid J."/>
            <person name="Sun H."/>
            <person name="Sun S."/>
            <person name="Syed K."/>
            <person name="Tsang A."/>
            <person name="Wiebenga A."/>
            <person name="Young D."/>
            <person name="Pisabarro A."/>
            <person name="Eastwood D.C."/>
            <person name="Martin F."/>
            <person name="Cullen D."/>
            <person name="Grigoriev I.V."/>
            <person name="Hibbett D.S."/>
        </authorList>
    </citation>
    <scope>NUCLEOTIDE SEQUENCE [LARGE SCALE GENOMIC DNA]</scope>
    <source>
        <strain evidence="3 4">DJM-731 SS1</strain>
    </source>
</reference>
<evidence type="ECO:0000256" key="1">
    <source>
        <dbReference type="PROSITE-ProRule" id="PRU00266"/>
    </source>
</evidence>
<dbReference type="HOGENOM" id="CLU_172700_0_1_1"/>
<proteinExistence type="predicted"/>
<feature type="domain" description="DRBM" evidence="2">
    <location>
        <begin position="12"/>
        <end position="84"/>
    </location>
</feature>
<name>M5FRZ3_DACPD</name>
<evidence type="ECO:0000313" key="4">
    <source>
        <dbReference type="Proteomes" id="UP000030653"/>
    </source>
</evidence>
<dbReference type="Gene3D" id="3.30.160.20">
    <property type="match status" value="1"/>
</dbReference>
<evidence type="ECO:0000313" key="3">
    <source>
        <dbReference type="EMBL" id="EJU00041.1"/>
    </source>
</evidence>
<dbReference type="GO" id="GO:0003723">
    <property type="term" value="F:RNA binding"/>
    <property type="evidence" value="ECO:0007669"/>
    <property type="project" value="UniProtKB-UniRule"/>
</dbReference>
<dbReference type="SUPFAM" id="SSF54768">
    <property type="entry name" value="dsRNA-binding domain-like"/>
    <property type="match status" value="1"/>
</dbReference>